<reference evidence="1 2" key="1">
    <citation type="journal article" date="2015" name="Microbiome">
        <title>Genomic resolution of linkages in carbon, nitrogen, and sulfur cycling among widespread estuary sediment bacteria.</title>
        <authorList>
            <person name="Baker B.J."/>
            <person name="Lazar C.S."/>
            <person name="Teske A.P."/>
            <person name="Dick G.J."/>
        </authorList>
    </citation>
    <scope>NUCLEOTIDE SEQUENCE [LARGE SCALE GENOMIC DNA]</scope>
    <source>
        <strain evidence="1">DG_54_3</strain>
    </source>
</reference>
<proteinExistence type="predicted"/>
<gene>
    <name evidence="1" type="ORF">AMJ44_11840</name>
</gene>
<dbReference type="EMBL" id="LIZX01000156">
    <property type="protein sequence ID" value="KPJ64935.1"/>
    <property type="molecule type" value="Genomic_DNA"/>
</dbReference>
<protein>
    <submittedName>
        <fullName evidence="1">Uncharacterized protein</fullName>
    </submittedName>
</protein>
<dbReference type="Proteomes" id="UP000051861">
    <property type="component" value="Unassembled WGS sequence"/>
</dbReference>
<accession>A0A0S7XR85</accession>
<sequence>MVKKSRVFWIVLLILGIFLIPGCGKRKSTEPEPSHTWTILGYFNGNNEQDKKAVNGDTLSYVIQDALEMEQVGSTQNVRIIV</sequence>
<name>A0A0S7XR85_UNCSA</name>
<dbReference type="AlphaFoldDB" id="A0A0S7XR85"/>
<feature type="non-terminal residue" evidence="1">
    <location>
        <position position="82"/>
    </location>
</feature>
<evidence type="ECO:0000313" key="2">
    <source>
        <dbReference type="Proteomes" id="UP000051861"/>
    </source>
</evidence>
<evidence type="ECO:0000313" key="1">
    <source>
        <dbReference type="EMBL" id="KPJ64935.1"/>
    </source>
</evidence>
<dbReference type="Gene3D" id="3.40.50.11970">
    <property type="match status" value="1"/>
</dbReference>
<organism evidence="1 2">
    <name type="scientific">candidate division WOR-1 bacterium DG_54_3</name>
    <dbReference type="NCBI Taxonomy" id="1703775"/>
    <lineage>
        <taxon>Bacteria</taxon>
        <taxon>Bacillati</taxon>
        <taxon>Saganbacteria</taxon>
    </lineage>
</organism>
<comment type="caution">
    <text evidence="1">The sequence shown here is derived from an EMBL/GenBank/DDBJ whole genome shotgun (WGS) entry which is preliminary data.</text>
</comment>